<dbReference type="RefSeq" id="WP_189305549.1">
    <property type="nucleotide sequence ID" value="NZ_BMRP01000029.1"/>
</dbReference>
<feature type="compositionally biased region" description="Low complexity" evidence="1">
    <location>
        <begin position="85"/>
        <end position="109"/>
    </location>
</feature>
<reference evidence="3" key="1">
    <citation type="journal article" date="2019" name="Int. J. Syst. Evol. Microbiol.">
        <title>The Global Catalogue of Microorganisms (GCM) 10K type strain sequencing project: providing services to taxonomists for standard genome sequencing and annotation.</title>
        <authorList>
            <consortium name="The Broad Institute Genomics Platform"/>
            <consortium name="The Broad Institute Genome Sequencing Center for Infectious Disease"/>
            <person name="Wu L."/>
            <person name="Ma J."/>
        </authorList>
    </citation>
    <scope>NUCLEOTIDE SEQUENCE [LARGE SCALE GENOMIC DNA]</scope>
    <source>
        <strain evidence="3">JCM 3399</strain>
    </source>
</reference>
<name>A0ABQ2VHF8_9ACTN</name>
<comment type="caution">
    <text evidence="2">The sequence shown here is derived from an EMBL/GenBank/DDBJ whole genome shotgun (WGS) entry which is preliminary data.</text>
</comment>
<dbReference type="EMBL" id="BMRP01000029">
    <property type="protein sequence ID" value="GGU87302.1"/>
    <property type="molecule type" value="Genomic_DNA"/>
</dbReference>
<protein>
    <submittedName>
        <fullName evidence="2">Uncharacterized protein</fullName>
    </submittedName>
</protein>
<sequence length="109" mass="11629">MLLVEIRAEGLREREALVVAAHEQLAAHRTLAEAELRDDVASLAIELAGRIVGERLEDVAETRKTVSRFSAAARPSPVRRGNRPPTWTAARASAACPASTTTGTGATTR</sequence>
<proteinExistence type="predicted"/>
<evidence type="ECO:0000313" key="3">
    <source>
        <dbReference type="Proteomes" id="UP000654471"/>
    </source>
</evidence>
<evidence type="ECO:0000256" key="1">
    <source>
        <dbReference type="SAM" id="MobiDB-lite"/>
    </source>
</evidence>
<feature type="region of interest" description="Disordered" evidence="1">
    <location>
        <begin position="70"/>
        <end position="109"/>
    </location>
</feature>
<accession>A0ABQ2VHF8</accession>
<evidence type="ECO:0000313" key="2">
    <source>
        <dbReference type="EMBL" id="GGU87302.1"/>
    </source>
</evidence>
<gene>
    <name evidence="2" type="ORF">GCM10010211_61940</name>
</gene>
<dbReference type="Proteomes" id="UP000654471">
    <property type="component" value="Unassembled WGS sequence"/>
</dbReference>
<organism evidence="2 3">
    <name type="scientific">Streptomyces albospinus</name>
    <dbReference type="NCBI Taxonomy" id="285515"/>
    <lineage>
        <taxon>Bacteria</taxon>
        <taxon>Bacillati</taxon>
        <taxon>Actinomycetota</taxon>
        <taxon>Actinomycetes</taxon>
        <taxon>Kitasatosporales</taxon>
        <taxon>Streptomycetaceae</taxon>
        <taxon>Streptomyces</taxon>
    </lineage>
</organism>
<keyword evidence="3" id="KW-1185">Reference proteome</keyword>